<evidence type="ECO:0000313" key="4">
    <source>
        <dbReference type="EMBL" id="CAH1784314.1"/>
    </source>
</evidence>
<evidence type="ECO:0000256" key="2">
    <source>
        <dbReference type="ARBA" id="ARBA00022801"/>
    </source>
</evidence>
<reference evidence="4" key="1">
    <citation type="submission" date="2022-03" db="EMBL/GenBank/DDBJ databases">
        <authorList>
            <person name="Martin C."/>
        </authorList>
    </citation>
    <scope>NUCLEOTIDE SEQUENCE</scope>
</reference>
<organism evidence="4 5">
    <name type="scientific">Owenia fusiformis</name>
    <name type="common">Polychaete worm</name>
    <dbReference type="NCBI Taxonomy" id="6347"/>
    <lineage>
        <taxon>Eukaryota</taxon>
        <taxon>Metazoa</taxon>
        <taxon>Spiralia</taxon>
        <taxon>Lophotrochozoa</taxon>
        <taxon>Annelida</taxon>
        <taxon>Polychaeta</taxon>
        <taxon>Sedentaria</taxon>
        <taxon>Canalipalpata</taxon>
        <taxon>Sabellida</taxon>
        <taxon>Oweniida</taxon>
        <taxon>Oweniidae</taxon>
        <taxon>Owenia</taxon>
    </lineage>
</organism>
<keyword evidence="2" id="KW-0378">Hydrolase</keyword>
<protein>
    <submittedName>
        <fullName evidence="4">Uncharacterized protein</fullName>
    </submittedName>
</protein>
<dbReference type="OrthoDB" id="6131824at2759"/>
<evidence type="ECO:0000313" key="5">
    <source>
        <dbReference type="Proteomes" id="UP000749559"/>
    </source>
</evidence>
<dbReference type="SUPFAM" id="SSF53098">
    <property type="entry name" value="Ribonuclease H-like"/>
    <property type="match status" value="1"/>
</dbReference>
<dbReference type="CDD" id="cd06127">
    <property type="entry name" value="DEDDh"/>
    <property type="match status" value="1"/>
</dbReference>
<dbReference type="InterPro" id="IPR036397">
    <property type="entry name" value="RNaseH_sf"/>
</dbReference>
<dbReference type="Proteomes" id="UP000749559">
    <property type="component" value="Unassembled WGS sequence"/>
</dbReference>
<sequence length="230" mass="26114">KLYHSSIGLELAPVPTQNTPVILKRKTRLPNLVKYECAEQSIGIYDLETTGFGSEAELIQLAVLIQGRMFNRYIKPRNAIPRRITRLTGIEKIGNIMYAETCAVESVPLSVCLQELLIFLPTNSTLLAHNGNSFDNPRLTRAITQSNLDFSKKLDGMGDTKTVFKKVWPMLTSYKQADLAALKLPAESFRQHNAEEDVRILQLLFEQAMKENRIRTVTCHTLKSLQMRYC</sequence>
<dbReference type="InterPro" id="IPR012337">
    <property type="entry name" value="RNaseH-like_sf"/>
</dbReference>
<feature type="non-terminal residue" evidence="4">
    <location>
        <position position="230"/>
    </location>
</feature>
<dbReference type="PANTHER" id="PTHR30231:SF4">
    <property type="entry name" value="PROTEIN NEN2"/>
    <property type="match status" value="1"/>
</dbReference>
<dbReference type="EMBL" id="CAIIXF020000005">
    <property type="protein sequence ID" value="CAH1784314.1"/>
    <property type="molecule type" value="Genomic_DNA"/>
</dbReference>
<dbReference type="SMART" id="SM00479">
    <property type="entry name" value="EXOIII"/>
    <property type="match status" value="1"/>
</dbReference>
<accession>A0A8J1T6M1</accession>
<keyword evidence="1" id="KW-0540">Nuclease</keyword>
<dbReference type="AlphaFoldDB" id="A0A8J1T6M1"/>
<dbReference type="GO" id="GO:0008408">
    <property type="term" value="F:3'-5' exonuclease activity"/>
    <property type="evidence" value="ECO:0007669"/>
    <property type="project" value="TreeGrafter"/>
</dbReference>
<proteinExistence type="predicted"/>
<keyword evidence="3" id="KW-0269">Exonuclease</keyword>
<evidence type="ECO:0000256" key="1">
    <source>
        <dbReference type="ARBA" id="ARBA00022722"/>
    </source>
</evidence>
<keyword evidence="5" id="KW-1185">Reference proteome</keyword>
<dbReference type="Pfam" id="PF00929">
    <property type="entry name" value="RNase_T"/>
    <property type="match status" value="1"/>
</dbReference>
<dbReference type="GO" id="GO:0003676">
    <property type="term" value="F:nucleic acid binding"/>
    <property type="evidence" value="ECO:0007669"/>
    <property type="project" value="InterPro"/>
</dbReference>
<dbReference type="PANTHER" id="PTHR30231">
    <property type="entry name" value="DNA POLYMERASE III SUBUNIT EPSILON"/>
    <property type="match status" value="1"/>
</dbReference>
<name>A0A8J1T6M1_OWEFU</name>
<evidence type="ECO:0000256" key="3">
    <source>
        <dbReference type="ARBA" id="ARBA00022839"/>
    </source>
</evidence>
<gene>
    <name evidence="4" type="ORF">OFUS_LOCUS10533</name>
</gene>
<comment type="caution">
    <text evidence="4">The sequence shown here is derived from an EMBL/GenBank/DDBJ whole genome shotgun (WGS) entry which is preliminary data.</text>
</comment>
<dbReference type="InterPro" id="IPR013520">
    <property type="entry name" value="Ribonucl_H"/>
</dbReference>
<dbReference type="Gene3D" id="3.30.420.10">
    <property type="entry name" value="Ribonuclease H-like superfamily/Ribonuclease H"/>
    <property type="match status" value="1"/>
</dbReference>